<reference evidence="8 9" key="1">
    <citation type="submission" date="2018-10" db="EMBL/GenBank/DDBJ databases">
        <authorList>
            <person name="Vanduin D."/>
            <person name="Fouts D."/>
            <person name="Wright M."/>
            <person name="Sutton G."/>
            <person name="Nguyen K."/>
            <person name="Kreiswirth B."/>
            <person name="Chen L."/>
            <person name="Rojas L."/>
            <person name="Hujer A."/>
            <person name="Hujer K."/>
            <person name="Bonomo R."/>
            <person name="Adams M."/>
        </authorList>
    </citation>
    <scope>NUCLEOTIDE SEQUENCE [LARGE SCALE GENOMIC DNA]</scope>
    <source>
        <strain evidence="8 9">CRK0054</strain>
    </source>
</reference>
<dbReference type="AlphaFoldDB" id="A0AAX1WPR2"/>
<dbReference type="Pfam" id="PF01547">
    <property type="entry name" value="SBP_bac_1"/>
    <property type="match status" value="1"/>
</dbReference>
<dbReference type="PANTHER" id="PTHR30006:SF3">
    <property type="entry name" value="THIAMINE-BINDING PERIPLASMIC PROTEIN"/>
    <property type="match status" value="1"/>
</dbReference>
<dbReference type="GO" id="GO:0030288">
    <property type="term" value="C:outer membrane-bounded periplasmic space"/>
    <property type="evidence" value="ECO:0007669"/>
    <property type="project" value="InterPro"/>
</dbReference>
<evidence type="ECO:0000256" key="1">
    <source>
        <dbReference type="ARBA" id="ARBA00004418"/>
    </source>
</evidence>
<dbReference type="InterPro" id="IPR006059">
    <property type="entry name" value="SBP"/>
</dbReference>
<evidence type="ECO:0000256" key="4">
    <source>
        <dbReference type="ARBA" id="ARBA00022448"/>
    </source>
</evidence>
<dbReference type="PROSITE" id="PS01037">
    <property type="entry name" value="SBP_BACTERIAL_1"/>
    <property type="match status" value="1"/>
</dbReference>
<evidence type="ECO:0000256" key="2">
    <source>
        <dbReference type="ARBA" id="ARBA00008520"/>
    </source>
</evidence>
<dbReference type="GO" id="GO:0015888">
    <property type="term" value="P:thiamine transport"/>
    <property type="evidence" value="ECO:0007669"/>
    <property type="project" value="InterPro"/>
</dbReference>
<dbReference type="GO" id="GO:0030975">
    <property type="term" value="F:thiamine binding"/>
    <property type="evidence" value="ECO:0007669"/>
    <property type="project" value="InterPro"/>
</dbReference>
<feature type="chain" id="PRO_5043735186" description="Thiamine-binding periplasmic protein" evidence="7">
    <location>
        <begin position="22"/>
        <end position="330"/>
    </location>
</feature>
<comment type="similarity">
    <text evidence="2">Belongs to the bacterial solute-binding protein 1 family.</text>
</comment>
<dbReference type="RefSeq" id="WP_058654216.1">
    <property type="nucleotide sequence ID" value="NZ_CP045064.2"/>
</dbReference>
<dbReference type="NCBIfam" id="TIGR01254">
    <property type="entry name" value="sfuA"/>
    <property type="match status" value="1"/>
</dbReference>
<keyword evidence="6" id="KW-0574">Periplasm</keyword>
<dbReference type="InterPro" id="IPR005967">
    <property type="entry name" value="ThiB"/>
</dbReference>
<organism evidence="8 9">
    <name type="scientific">Enterobacter roggenkampii</name>
    <dbReference type="NCBI Taxonomy" id="1812935"/>
    <lineage>
        <taxon>Bacteria</taxon>
        <taxon>Pseudomonadati</taxon>
        <taxon>Pseudomonadota</taxon>
        <taxon>Gammaproteobacteria</taxon>
        <taxon>Enterobacterales</taxon>
        <taxon>Enterobacteriaceae</taxon>
        <taxon>Enterobacter</taxon>
        <taxon>Enterobacter cloacae complex</taxon>
    </lineage>
</organism>
<dbReference type="NCBIfam" id="TIGR01276">
    <property type="entry name" value="thiB"/>
    <property type="match status" value="1"/>
</dbReference>
<accession>A0AAX1WPR2</accession>
<dbReference type="InterPro" id="IPR006061">
    <property type="entry name" value="SBP_1_CS"/>
</dbReference>
<dbReference type="GO" id="GO:0055085">
    <property type="term" value="P:transmembrane transport"/>
    <property type="evidence" value="ECO:0007669"/>
    <property type="project" value="InterPro"/>
</dbReference>
<evidence type="ECO:0000313" key="9">
    <source>
        <dbReference type="Proteomes" id="UP000286098"/>
    </source>
</evidence>
<evidence type="ECO:0000256" key="5">
    <source>
        <dbReference type="ARBA" id="ARBA00022729"/>
    </source>
</evidence>
<dbReference type="InterPro" id="IPR005948">
    <property type="entry name" value="ThiB-like"/>
</dbReference>
<proteinExistence type="inferred from homology"/>
<evidence type="ECO:0000256" key="6">
    <source>
        <dbReference type="ARBA" id="ARBA00022764"/>
    </source>
</evidence>
<evidence type="ECO:0000256" key="7">
    <source>
        <dbReference type="SAM" id="SignalP"/>
    </source>
</evidence>
<keyword evidence="4" id="KW-0813">Transport</keyword>
<dbReference type="Proteomes" id="UP000286098">
    <property type="component" value="Unassembled WGS sequence"/>
</dbReference>
<sequence length="330" mass="36477">MLKKVLPLLALFALFALPALAKPVLTVYTYDSFSADWGPGPVVKKAFEADCNCELKFVALEDGVSLLNRLRMEGKNSKADVVLGLDNNLLEAASQTKLFAKSGVAAEAVNVPGGWKNDTFVPFDYGYFAFVYDKNKLKNPPKSLKELVESDQKWRVIYEDPRTSTPGLGLLLWMQKVYGDKAPEAWQKLAAKTVTVTKGWSEAYGLFLKGESDLVLSYTTSPAYHIIAEKKDNYAAADFAEGHYLQVEVAARTAASKQPELAEKFLKFMVSPAFQNAIPAGNWMYPVTSVALPAGFEQLTKPKTSLEFTPQQVAAQRAAWVSEWQRAVSR</sequence>
<dbReference type="PANTHER" id="PTHR30006">
    <property type="entry name" value="THIAMINE-BINDING PERIPLASMIC PROTEIN-RELATED"/>
    <property type="match status" value="1"/>
</dbReference>
<evidence type="ECO:0000256" key="3">
    <source>
        <dbReference type="ARBA" id="ARBA00019815"/>
    </source>
</evidence>
<dbReference type="EMBL" id="NEYZ02000036">
    <property type="protein sequence ID" value="RNT44246.1"/>
    <property type="molecule type" value="Genomic_DNA"/>
</dbReference>
<feature type="signal peptide" evidence="7">
    <location>
        <begin position="1"/>
        <end position="21"/>
    </location>
</feature>
<protein>
    <recommendedName>
        <fullName evidence="3">Thiamine-binding periplasmic protein</fullName>
    </recommendedName>
</protein>
<gene>
    <name evidence="8" type="ORF">B9059_007190</name>
</gene>
<keyword evidence="5 7" id="KW-0732">Signal</keyword>
<name>A0AAX1WPR2_9ENTR</name>
<dbReference type="GO" id="GO:0030976">
    <property type="term" value="F:thiamine pyrophosphate binding"/>
    <property type="evidence" value="ECO:0007669"/>
    <property type="project" value="TreeGrafter"/>
</dbReference>
<dbReference type="SUPFAM" id="SSF53850">
    <property type="entry name" value="Periplasmic binding protein-like II"/>
    <property type="match status" value="1"/>
</dbReference>
<comment type="caution">
    <text evidence="8">The sequence shown here is derived from an EMBL/GenBank/DDBJ whole genome shotgun (WGS) entry which is preliminary data.</text>
</comment>
<evidence type="ECO:0000313" key="8">
    <source>
        <dbReference type="EMBL" id="RNT44246.1"/>
    </source>
</evidence>
<dbReference type="CDD" id="cd13545">
    <property type="entry name" value="PBP2_TbpA"/>
    <property type="match status" value="1"/>
</dbReference>
<comment type="subcellular location">
    <subcellularLocation>
        <location evidence="1">Periplasm</location>
    </subcellularLocation>
</comment>
<dbReference type="Gene3D" id="3.40.190.10">
    <property type="entry name" value="Periplasmic binding protein-like II"/>
    <property type="match status" value="2"/>
</dbReference>